<dbReference type="KEGG" id="saci:Sinac_6662"/>
<proteinExistence type="predicted"/>
<dbReference type="STRING" id="886293.Sinac_6662"/>
<evidence type="ECO:0000313" key="2">
    <source>
        <dbReference type="EMBL" id="AGA30736.1"/>
    </source>
</evidence>
<sequence>MASVPVLFGDREWRTFPSTSSFNKHFSDSIPLASLSIPSPSGSTTSTPRLVRIKIRQVLNSKAEIKKRRSVVPQPSPSPCPGPGRVSRREMIEIGSSLTLGLGLTDLLRAEAGAAPRARRRARPEGQITPTADSCILIFLNGGPSHLDMWDMKPDAPAEIRGEFRPIASSLPGVQVSEHLPLFARQVHLGTLIRSAHHSVNNSHGAAVYTGLTGHDRGEVGGRAQPTDNPAIGSVVGLHRPPETGIVPFVAMPYITAEGAGGPPQPGFFGGWLGRTHDPLFVLKDPNAPDFAMPELSHPAGVDLARFANRRQLDSVLGTPEGYAHDSRLRDVDGFRARAYDLLTAPTAQDAFRIDREDPRIRDRYGRNIYGQSVLLARRLVEAGVRVASISWAPDANATWDTHGNNFQTLKTTLLPQLDAALSSLLDDLQSRGRLDRTLVVVMGEFGRSPKINPAAGRDHWNFGYSLFLAGGGIKAGHIHGASDKIGARPHLDPVTPAEIIATIYQCLGIPADLLLHDQFRRPLTVVPEGRPIASILA</sequence>
<reference evidence="2 3" key="1">
    <citation type="submission" date="2012-02" db="EMBL/GenBank/DDBJ databases">
        <title>Complete sequence of chromosome of Singulisphaera acidiphila DSM 18658.</title>
        <authorList>
            <consortium name="US DOE Joint Genome Institute (JGI-PGF)"/>
            <person name="Lucas S."/>
            <person name="Copeland A."/>
            <person name="Lapidus A."/>
            <person name="Glavina del Rio T."/>
            <person name="Dalin E."/>
            <person name="Tice H."/>
            <person name="Bruce D."/>
            <person name="Goodwin L."/>
            <person name="Pitluck S."/>
            <person name="Peters L."/>
            <person name="Ovchinnikova G."/>
            <person name="Chertkov O."/>
            <person name="Kyrpides N."/>
            <person name="Mavromatis K."/>
            <person name="Ivanova N."/>
            <person name="Brettin T."/>
            <person name="Detter J.C."/>
            <person name="Han C."/>
            <person name="Larimer F."/>
            <person name="Land M."/>
            <person name="Hauser L."/>
            <person name="Markowitz V."/>
            <person name="Cheng J.-F."/>
            <person name="Hugenholtz P."/>
            <person name="Woyke T."/>
            <person name="Wu D."/>
            <person name="Tindall B."/>
            <person name="Pomrenke H."/>
            <person name="Brambilla E."/>
            <person name="Klenk H.-P."/>
            <person name="Eisen J.A."/>
        </authorList>
    </citation>
    <scope>NUCLEOTIDE SEQUENCE [LARGE SCALE GENOMIC DNA]</scope>
    <source>
        <strain evidence="3">ATCC BAA-1392 / DSM 18658 / VKM B-2454 / MOB10</strain>
    </source>
</reference>
<dbReference type="EMBL" id="CP003364">
    <property type="protein sequence ID" value="AGA30736.1"/>
    <property type="molecule type" value="Genomic_DNA"/>
</dbReference>
<dbReference type="HOGENOM" id="CLU_035908_0_0_0"/>
<dbReference type="AlphaFoldDB" id="L0DPW9"/>
<dbReference type="PANTHER" id="PTHR43737">
    <property type="entry name" value="BLL7424 PROTEIN"/>
    <property type="match status" value="1"/>
</dbReference>
<protein>
    <recommendedName>
        <fullName evidence="4">DUF1501 domain-containing protein</fullName>
    </recommendedName>
</protein>
<feature type="region of interest" description="Disordered" evidence="1">
    <location>
        <begin position="67"/>
        <end position="86"/>
    </location>
</feature>
<keyword evidence="3" id="KW-1185">Reference proteome</keyword>
<dbReference type="Proteomes" id="UP000010798">
    <property type="component" value="Chromosome"/>
</dbReference>
<gene>
    <name evidence="2" type="ordered locus">Sinac_6662</name>
</gene>
<dbReference type="PANTHER" id="PTHR43737:SF1">
    <property type="entry name" value="DUF1501 DOMAIN-CONTAINING PROTEIN"/>
    <property type="match status" value="1"/>
</dbReference>
<organism evidence="2 3">
    <name type="scientific">Singulisphaera acidiphila (strain ATCC BAA-1392 / DSM 18658 / VKM B-2454 / MOB10)</name>
    <dbReference type="NCBI Taxonomy" id="886293"/>
    <lineage>
        <taxon>Bacteria</taxon>
        <taxon>Pseudomonadati</taxon>
        <taxon>Planctomycetota</taxon>
        <taxon>Planctomycetia</taxon>
        <taxon>Isosphaerales</taxon>
        <taxon>Isosphaeraceae</taxon>
        <taxon>Singulisphaera</taxon>
    </lineage>
</organism>
<dbReference type="SUPFAM" id="SSF53649">
    <property type="entry name" value="Alkaline phosphatase-like"/>
    <property type="match status" value="1"/>
</dbReference>
<dbReference type="eggNOG" id="COG4102">
    <property type="taxonomic scope" value="Bacteria"/>
</dbReference>
<evidence type="ECO:0000313" key="3">
    <source>
        <dbReference type="Proteomes" id="UP000010798"/>
    </source>
</evidence>
<accession>L0DPW9</accession>
<dbReference type="Pfam" id="PF07394">
    <property type="entry name" value="DUF1501"/>
    <property type="match status" value="1"/>
</dbReference>
<evidence type="ECO:0000256" key="1">
    <source>
        <dbReference type="SAM" id="MobiDB-lite"/>
    </source>
</evidence>
<name>L0DPW9_SINAD</name>
<dbReference type="InterPro" id="IPR017850">
    <property type="entry name" value="Alkaline_phosphatase_core_sf"/>
</dbReference>
<evidence type="ECO:0008006" key="4">
    <source>
        <dbReference type="Google" id="ProtNLM"/>
    </source>
</evidence>
<dbReference type="InterPro" id="IPR010869">
    <property type="entry name" value="DUF1501"/>
</dbReference>